<proteinExistence type="predicted"/>
<dbReference type="SUPFAM" id="SSF55785">
    <property type="entry name" value="PYP-like sensor domain (PAS domain)"/>
    <property type="match status" value="1"/>
</dbReference>
<dbReference type="PANTHER" id="PTHR44936">
    <property type="entry name" value="SENSOR PROTEIN CREC"/>
    <property type="match status" value="1"/>
</dbReference>
<dbReference type="SMART" id="SM00091">
    <property type="entry name" value="PAS"/>
    <property type="match status" value="1"/>
</dbReference>
<gene>
    <name evidence="9" type="ORF">Hfx1149_09925</name>
</gene>
<comment type="catalytic activity">
    <reaction evidence="1">
        <text>ATP + protein L-histidine = ADP + protein N-phospho-L-histidine.</text>
        <dbReference type="EC" id="2.7.13.3"/>
    </reaction>
</comment>
<dbReference type="InterPro" id="IPR035965">
    <property type="entry name" value="PAS-like_dom_sf"/>
</dbReference>
<dbReference type="PROSITE" id="PS50112">
    <property type="entry name" value="PAS"/>
    <property type="match status" value="1"/>
</dbReference>
<evidence type="ECO:0000259" key="8">
    <source>
        <dbReference type="PROSITE" id="PS50112"/>
    </source>
</evidence>
<dbReference type="RefSeq" id="WP_151137848.1">
    <property type="nucleotide sequence ID" value="NZ_VZUS01000001.1"/>
</dbReference>
<dbReference type="SMART" id="SM00387">
    <property type="entry name" value="HATPase_c"/>
    <property type="match status" value="1"/>
</dbReference>
<sequence>MVDTDAELYREAFRSADIPMLIADTNFAFQDINDAGLDFLGYEYDEIIGEPVGLIAGNEEVYYEIIEHMLAGETWSGEFVVRRTDDRVVYGNGFATPVVVGGDVQGFLAFFLDTTKQRQYENVSDVLSRLLRHDLRNELNIIYGYTQQVASRIDDEDTLEELHLVQDTVLDIVHKSERARDLRDLLERSHGRSNRPVRLDVILQKKIVDATIEYPDAEFEFENVPKVEVIADDLLGEAIECLLENGVTHNDKETPRVEISVERADGNVFIRVADNGPGVPEGQRDLIFGREEYDQLHHGTGISLFFADNVISSYNGDLWVEDTDDDEGAVFCLCLEERVTDE</sequence>
<dbReference type="SUPFAM" id="SSF47384">
    <property type="entry name" value="Homodimeric domain of signal transducing histidine kinase"/>
    <property type="match status" value="1"/>
</dbReference>
<keyword evidence="4" id="KW-0547">Nucleotide-binding</keyword>
<dbReference type="InterPro" id="IPR036097">
    <property type="entry name" value="HisK_dim/P_sf"/>
</dbReference>
<dbReference type="EMBL" id="VZUS01000001">
    <property type="protein sequence ID" value="KAB1188326.1"/>
    <property type="molecule type" value="Genomic_DNA"/>
</dbReference>
<accession>A0A643K4I4</accession>
<dbReference type="Pfam" id="PF13426">
    <property type="entry name" value="PAS_9"/>
    <property type="match status" value="1"/>
</dbReference>
<dbReference type="InterPro" id="IPR003594">
    <property type="entry name" value="HATPase_dom"/>
</dbReference>
<keyword evidence="5" id="KW-0418">Kinase</keyword>
<dbReference type="EC" id="2.7.13.3" evidence="2"/>
<dbReference type="Gene3D" id="3.30.565.10">
    <property type="entry name" value="Histidine kinase-like ATPase, C-terminal domain"/>
    <property type="match status" value="1"/>
</dbReference>
<dbReference type="PRINTS" id="PR00344">
    <property type="entry name" value="BCTRLSENSOR"/>
</dbReference>
<evidence type="ECO:0000256" key="2">
    <source>
        <dbReference type="ARBA" id="ARBA00012438"/>
    </source>
</evidence>
<dbReference type="InterPro" id="IPR000014">
    <property type="entry name" value="PAS"/>
</dbReference>
<evidence type="ECO:0000256" key="1">
    <source>
        <dbReference type="ARBA" id="ARBA00000085"/>
    </source>
</evidence>
<reference evidence="9" key="1">
    <citation type="submission" date="2019-09" db="EMBL/GenBank/DDBJ databases">
        <title>Genomic analysis of Haloferax sp. CBA1149.</title>
        <authorList>
            <person name="Roh S.W."/>
        </authorList>
    </citation>
    <scope>NUCLEOTIDE SEQUENCE</scope>
    <source>
        <strain evidence="9">CBA1149</strain>
    </source>
</reference>
<evidence type="ECO:0000259" key="7">
    <source>
        <dbReference type="PROSITE" id="PS50109"/>
    </source>
</evidence>
<dbReference type="Gene3D" id="3.30.450.20">
    <property type="entry name" value="PAS domain"/>
    <property type="match status" value="1"/>
</dbReference>
<evidence type="ECO:0000313" key="9">
    <source>
        <dbReference type="EMBL" id="KAB1188326.1"/>
    </source>
</evidence>
<evidence type="ECO:0000256" key="5">
    <source>
        <dbReference type="ARBA" id="ARBA00022777"/>
    </source>
</evidence>
<organism evidence="9">
    <name type="scientific">Haloferax sp. CBA1149</name>
    <dbReference type="NCBI Taxonomy" id="2650753"/>
    <lineage>
        <taxon>Archaea</taxon>
        <taxon>Methanobacteriati</taxon>
        <taxon>Methanobacteriota</taxon>
        <taxon>Stenosarchaea group</taxon>
        <taxon>Halobacteria</taxon>
        <taxon>Halobacteriales</taxon>
        <taxon>Haloferacaceae</taxon>
        <taxon>Haloferax</taxon>
    </lineage>
</organism>
<dbReference type="InterPro" id="IPR036890">
    <property type="entry name" value="HATPase_C_sf"/>
</dbReference>
<protein>
    <recommendedName>
        <fullName evidence="2">histidine kinase</fullName>
        <ecNumber evidence="2">2.7.13.3</ecNumber>
    </recommendedName>
</protein>
<feature type="domain" description="PAS" evidence="8">
    <location>
        <begin position="5"/>
        <end position="50"/>
    </location>
</feature>
<dbReference type="PROSITE" id="PS50109">
    <property type="entry name" value="HIS_KIN"/>
    <property type="match status" value="1"/>
</dbReference>
<dbReference type="GO" id="GO:0005524">
    <property type="term" value="F:ATP binding"/>
    <property type="evidence" value="ECO:0007669"/>
    <property type="project" value="UniProtKB-KW"/>
</dbReference>
<dbReference type="CDD" id="cd00130">
    <property type="entry name" value="PAS"/>
    <property type="match status" value="1"/>
</dbReference>
<keyword evidence="3" id="KW-0808">Transferase</keyword>
<name>A0A643K4I4_9EURY</name>
<dbReference type="Pfam" id="PF02518">
    <property type="entry name" value="HATPase_c"/>
    <property type="match status" value="1"/>
</dbReference>
<dbReference type="GO" id="GO:0000155">
    <property type="term" value="F:phosphorelay sensor kinase activity"/>
    <property type="evidence" value="ECO:0007669"/>
    <property type="project" value="InterPro"/>
</dbReference>
<dbReference type="AlphaFoldDB" id="A0A643K4I4"/>
<keyword evidence="6" id="KW-0067">ATP-binding</keyword>
<dbReference type="NCBIfam" id="TIGR00229">
    <property type="entry name" value="sensory_box"/>
    <property type="match status" value="1"/>
</dbReference>
<dbReference type="PANTHER" id="PTHR44936:SF10">
    <property type="entry name" value="SENSOR PROTEIN RSTB"/>
    <property type="match status" value="1"/>
</dbReference>
<evidence type="ECO:0000256" key="4">
    <source>
        <dbReference type="ARBA" id="ARBA00022741"/>
    </source>
</evidence>
<evidence type="ECO:0000256" key="3">
    <source>
        <dbReference type="ARBA" id="ARBA00022679"/>
    </source>
</evidence>
<evidence type="ECO:0000256" key="6">
    <source>
        <dbReference type="ARBA" id="ARBA00022840"/>
    </source>
</evidence>
<dbReference type="InterPro" id="IPR050980">
    <property type="entry name" value="2C_sensor_his_kinase"/>
</dbReference>
<comment type="caution">
    <text evidence="9">The sequence shown here is derived from an EMBL/GenBank/DDBJ whole genome shotgun (WGS) entry which is preliminary data.</text>
</comment>
<feature type="domain" description="Histidine kinase" evidence="7">
    <location>
        <begin position="130"/>
        <end position="339"/>
    </location>
</feature>
<dbReference type="InterPro" id="IPR005467">
    <property type="entry name" value="His_kinase_dom"/>
</dbReference>
<dbReference type="InterPro" id="IPR004358">
    <property type="entry name" value="Sig_transdc_His_kin-like_C"/>
</dbReference>
<dbReference type="SUPFAM" id="SSF55874">
    <property type="entry name" value="ATPase domain of HSP90 chaperone/DNA topoisomerase II/histidine kinase"/>
    <property type="match status" value="1"/>
</dbReference>